<evidence type="ECO:0000313" key="4">
    <source>
        <dbReference type="EMBL" id="CAB4895347.1"/>
    </source>
</evidence>
<dbReference type="EMBL" id="CAFBMD010000038">
    <property type="protein sequence ID" value="CAB4895347.1"/>
    <property type="molecule type" value="Genomic_DNA"/>
</dbReference>
<dbReference type="CDD" id="cd03674">
    <property type="entry name" value="NUDIX_Hydrolase"/>
    <property type="match status" value="1"/>
</dbReference>
<gene>
    <name evidence="2" type="ORF">UFOPK2593_00826</name>
    <name evidence="3" type="ORF">UFOPK2894_00867</name>
    <name evidence="4" type="ORF">UFOPK3492_00648</name>
    <name evidence="5" type="ORF">UFOPK4234_01100</name>
    <name evidence="6" type="ORF">UFOPK4295_00238</name>
</gene>
<evidence type="ECO:0000259" key="1">
    <source>
        <dbReference type="PROSITE" id="PS51462"/>
    </source>
</evidence>
<feature type="domain" description="Nudix hydrolase" evidence="1">
    <location>
        <begin position="45"/>
        <end position="178"/>
    </location>
</feature>
<dbReference type="SUPFAM" id="SSF55811">
    <property type="entry name" value="Nudix"/>
    <property type="match status" value="1"/>
</dbReference>
<accession>A0A6J7FIY6</accession>
<evidence type="ECO:0000313" key="3">
    <source>
        <dbReference type="EMBL" id="CAB4775952.1"/>
    </source>
</evidence>
<dbReference type="EMBL" id="CAFBQF010000007">
    <property type="protein sequence ID" value="CAB5045288.1"/>
    <property type="molecule type" value="Genomic_DNA"/>
</dbReference>
<evidence type="ECO:0000313" key="2">
    <source>
        <dbReference type="EMBL" id="CAB4704851.1"/>
    </source>
</evidence>
<evidence type="ECO:0000313" key="6">
    <source>
        <dbReference type="EMBL" id="CAB5045288.1"/>
    </source>
</evidence>
<dbReference type="EMBL" id="CAEZXW010000045">
    <property type="protein sequence ID" value="CAB4704851.1"/>
    <property type="molecule type" value="Genomic_DNA"/>
</dbReference>
<dbReference type="PROSITE" id="PS51462">
    <property type="entry name" value="NUDIX"/>
    <property type="match status" value="1"/>
</dbReference>
<name>A0A6J7FIY6_9ZZZZ</name>
<organism evidence="4">
    <name type="scientific">freshwater metagenome</name>
    <dbReference type="NCBI Taxonomy" id="449393"/>
    <lineage>
        <taxon>unclassified sequences</taxon>
        <taxon>metagenomes</taxon>
        <taxon>ecological metagenomes</taxon>
    </lineage>
</organism>
<dbReference type="InterPro" id="IPR015797">
    <property type="entry name" value="NUDIX_hydrolase-like_dom_sf"/>
</dbReference>
<dbReference type="AlphaFoldDB" id="A0A6J7FIY6"/>
<evidence type="ECO:0000313" key="5">
    <source>
        <dbReference type="EMBL" id="CAB5040327.1"/>
    </source>
</evidence>
<proteinExistence type="predicted"/>
<dbReference type="PANTHER" id="PTHR43736:SF1">
    <property type="entry name" value="DIHYDRONEOPTERIN TRIPHOSPHATE DIPHOSPHATASE"/>
    <property type="match status" value="1"/>
</dbReference>
<dbReference type="PANTHER" id="PTHR43736">
    <property type="entry name" value="ADP-RIBOSE PYROPHOSPHATASE"/>
    <property type="match status" value="1"/>
</dbReference>
<dbReference type="Pfam" id="PF00293">
    <property type="entry name" value="NUDIX"/>
    <property type="match status" value="1"/>
</dbReference>
<dbReference type="EMBL" id="CAFBQA010000063">
    <property type="protein sequence ID" value="CAB5040327.1"/>
    <property type="molecule type" value="Genomic_DNA"/>
</dbReference>
<dbReference type="InterPro" id="IPR000086">
    <property type="entry name" value="NUDIX_hydrolase_dom"/>
</dbReference>
<sequence>MSLRIKALDTLSTFNDGELGQLDLRQRYLRHIEINEDAFEKKCAAAHITVSALVLDHTRRKVLLTLHPKVGRWLQLGGHCEVSDASLEDAALREAREESGLTHFDFLIDGPVQLDAHIINCRGDGLVTHLDVQFVLVAHENQEIAISNESLDLKWFNSSELPQDCDFALVRLLDRAQQILAH</sequence>
<dbReference type="EMBL" id="CAEZZQ010000047">
    <property type="protein sequence ID" value="CAB4775952.1"/>
    <property type="molecule type" value="Genomic_DNA"/>
</dbReference>
<reference evidence="4" key="1">
    <citation type="submission" date="2020-05" db="EMBL/GenBank/DDBJ databases">
        <authorList>
            <person name="Chiriac C."/>
            <person name="Salcher M."/>
            <person name="Ghai R."/>
            <person name="Kavagutti S V."/>
        </authorList>
    </citation>
    <scope>NUCLEOTIDE SEQUENCE</scope>
</reference>
<dbReference type="Gene3D" id="3.90.79.10">
    <property type="entry name" value="Nucleoside Triphosphate Pyrophosphohydrolase"/>
    <property type="match status" value="1"/>
</dbReference>
<protein>
    <submittedName>
        <fullName evidence="4">Unannotated protein</fullName>
    </submittedName>
</protein>